<dbReference type="OrthoDB" id="9778934at2"/>
<dbReference type="AlphaFoldDB" id="R0DXH9"/>
<gene>
    <name evidence="2" type="ORF">OR37_04071</name>
</gene>
<keyword evidence="3" id="KW-1185">Reference proteome</keyword>
<dbReference type="RefSeq" id="WP_004624768.1">
    <property type="nucleotide sequence ID" value="NZ_APMP01000046.1"/>
</dbReference>
<dbReference type="PATRIC" id="fig|1292034.3.peg.4034"/>
<evidence type="ECO:0000313" key="2">
    <source>
        <dbReference type="EMBL" id="ENZ78118.1"/>
    </source>
</evidence>
<reference evidence="2 3" key="1">
    <citation type="journal article" date="2013" name="Genome Announc.">
        <title>Draft Genome Sequence for Caulobacter sp. Strain OR37, a Bacterium Tolerant to Heavy Metals.</title>
        <authorList>
            <person name="Utturkar S.M."/>
            <person name="Bollmann A."/>
            <person name="Brzoska R.M."/>
            <person name="Klingeman D.M."/>
            <person name="Epstein S.E."/>
            <person name="Palumbo A.V."/>
            <person name="Brown S.D."/>
        </authorList>
    </citation>
    <scope>NUCLEOTIDE SEQUENCE [LARGE SCALE GENOMIC DNA]</scope>
    <source>
        <strain evidence="2 3">OR37</strain>
    </source>
</reference>
<dbReference type="STRING" id="1292034.OR37_04071"/>
<dbReference type="InterPro" id="IPR007939">
    <property type="entry name" value="Cu-R_B_prcur"/>
</dbReference>
<protein>
    <recommendedName>
        <fullName evidence="4">Copper resistance protein B</fullName>
    </recommendedName>
</protein>
<accession>R0DXH9</accession>
<dbReference type="EMBL" id="APMP01000046">
    <property type="protein sequence ID" value="ENZ78118.1"/>
    <property type="molecule type" value="Genomic_DNA"/>
</dbReference>
<feature type="region of interest" description="Disordered" evidence="1">
    <location>
        <begin position="16"/>
        <end position="37"/>
    </location>
</feature>
<proteinExistence type="predicted"/>
<comment type="caution">
    <text evidence="2">The sequence shown here is derived from an EMBL/GenBank/DDBJ whole genome shotgun (WGS) entry which is preliminary data.</text>
</comment>
<dbReference type="eggNOG" id="COG3667">
    <property type="taxonomic scope" value="Bacteria"/>
</dbReference>
<evidence type="ECO:0000256" key="1">
    <source>
        <dbReference type="SAM" id="MobiDB-lite"/>
    </source>
</evidence>
<dbReference type="GO" id="GO:0006878">
    <property type="term" value="P:intracellular copper ion homeostasis"/>
    <property type="evidence" value="ECO:0007669"/>
    <property type="project" value="InterPro"/>
</dbReference>
<dbReference type="Pfam" id="PF05275">
    <property type="entry name" value="CopB"/>
    <property type="match status" value="1"/>
</dbReference>
<feature type="compositionally biased region" description="Low complexity" evidence="1">
    <location>
        <begin position="16"/>
        <end position="25"/>
    </location>
</feature>
<name>R0DXH9_CAUVI</name>
<evidence type="ECO:0008006" key="4">
    <source>
        <dbReference type="Google" id="ProtNLM"/>
    </source>
</evidence>
<sequence length="265" mass="28827">MLFVDQVEQHAGHDMPAMATPAAPADETQPPPIPTDHAAERVYSPAAMAAARAQLMKEHGGVKAWTVRLDQLEYRARDGADGQSVEGEAWWGGDASHWVVKARGERADHTEKGDGGWERGEAQVLKAWPAGPYFDLQAGVRYDLVRQGGGRGRSYATVGFEGVAPYWIKLDGAVFLSDRGKVSARGESAYDLRLTQKLVLQPRVEADLAEAGAGRLEGGLRLRYEITREFAPYVGVVRERTFGALTPVGERAGSTAFVVGVRAWR</sequence>
<organism evidence="2 3">
    <name type="scientific">Caulobacter vibrioides OR37</name>
    <dbReference type="NCBI Taxonomy" id="1292034"/>
    <lineage>
        <taxon>Bacteria</taxon>
        <taxon>Pseudomonadati</taxon>
        <taxon>Pseudomonadota</taxon>
        <taxon>Alphaproteobacteria</taxon>
        <taxon>Caulobacterales</taxon>
        <taxon>Caulobacteraceae</taxon>
        <taxon>Caulobacter</taxon>
    </lineage>
</organism>
<dbReference type="Proteomes" id="UP000013063">
    <property type="component" value="Unassembled WGS sequence"/>
</dbReference>
<dbReference type="GO" id="GO:0005507">
    <property type="term" value="F:copper ion binding"/>
    <property type="evidence" value="ECO:0007669"/>
    <property type="project" value="InterPro"/>
</dbReference>
<evidence type="ECO:0000313" key="3">
    <source>
        <dbReference type="Proteomes" id="UP000013063"/>
    </source>
</evidence>
<dbReference type="GO" id="GO:0009279">
    <property type="term" value="C:cell outer membrane"/>
    <property type="evidence" value="ECO:0007669"/>
    <property type="project" value="InterPro"/>
</dbReference>